<comment type="caution">
    <text evidence="2">The sequence shown here is derived from an EMBL/GenBank/DDBJ whole genome shotgun (WGS) entry which is preliminary data.</text>
</comment>
<dbReference type="Proteomes" id="UP000310636">
    <property type="component" value="Unassembled WGS sequence"/>
</dbReference>
<dbReference type="RefSeq" id="WP_136369698.1">
    <property type="nucleotide sequence ID" value="NZ_SSOB01000010.1"/>
</dbReference>
<dbReference type="EMBL" id="SSOB01000010">
    <property type="protein sequence ID" value="THF80859.1"/>
    <property type="molecule type" value="Genomic_DNA"/>
</dbReference>
<protein>
    <submittedName>
        <fullName evidence="2">Uncharacterized protein</fullName>
    </submittedName>
</protein>
<dbReference type="OrthoDB" id="2675985at2"/>
<reference evidence="2 3" key="1">
    <citation type="submission" date="2019-04" db="EMBL/GenBank/DDBJ databases">
        <title>Cohnella sp. nov. isolated from preserved vegetables.</title>
        <authorList>
            <person name="Lin S.-Y."/>
            <person name="Hung M.-H."/>
            <person name="Young C.-C."/>
        </authorList>
    </citation>
    <scope>NUCLEOTIDE SEQUENCE [LARGE SCALE GENOMIC DNA]</scope>
    <source>
        <strain evidence="2 3">CC-MHH1044</strain>
    </source>
</reference>
<feature type="transmembrane region" description="Helical" evidence="1">
    <location>
        <begin position="21"/>
        <end position="37"/>
    </location>
</feature>
<accession>A0A4S4C1A6</accession>
<evidence type="ECO:0000313" key="2">
    <source>
        <dbReference type="EMBL" id="THF80859.1"/>
    </source>
</evidence>
<keyword evidence="3" id="KW-1185">Reference proteome</keyword>
<gene>
    <name evidence="2" type="ORF">E6C55_10290</name>
</gene>
<sequence>MDHNSNEKARNGQFIRKGSKLLIGITAMAMVTTPIALTNSHNVASAATTSIPSNMASLAKFIQPIFLSKVSYINMVDAAITPSNSGQTVAFTLSIYNGSSSTLDLSDYWFRLTDASGGTYTLKTASADASINQLAPKTKQFITLYAEVGEAATLSDLILKVVKFDFSASGYEVGMGRFSFPSNFNNVVSNGAFKALYFNNTTLYTKVSSASVGTSGDDTFATVNFVYNNIGKKSITLTGYKYYIVTATGETYEATPTDAADVTLNALEREEIQLTATIPSSLKTTGWKLVVVKPNGSESTSQLPVGGYAIQFGTTNTSTSSTTFNYTTSEGVYNFELSRASRQPWENEDVLSARIRITNKSTSSVSIPDLAGYFYLDDKVKLNFTTVATSNPFGLNAGAYVDVDVYAKLPTSYSFSKATLVINDQVSSTTTTKAGELTVTSAQTSLPVYAVDKTYQITRDGSKSTVSINSVNIYNNTTSKVLEVKVDLQNNESRSATQSNLVAYFINDNGDTFPATLKAGTGLINPSSKSLLSFTAVLPQEYFTGNMRLVLGEGVTNDAYSVSTASPTAYLNAVKFNLPNESTLKTVMKDIPFLNYKLTINEITPNVMTPTLNLDIDYTLVKDMTYNAVPSDYKLIFNIEGFDPSTGKTYTYSSQDLDIGGNEDTSLVPGTDKEVTLSKDLNYDTIYGSYIYYARIYAVTQDSKKLLAEHTMNWYIDNNWSAENAAAE</sequence>
<keyword evidence="1" id="KW-1133">Transmembrane helix</keyword>
<evidence type="ECO:0000313" key="3">
    <source>
        <dbReference type="Proteomes" id="UP000310636"/>
    </source>
</evidence>
<keyword evidence="1" id="KW-0472">Membrane</keyword>
<evidence type="ECO:0000256" key="1">
    <source>
        <dbReference type="SAM" id="Phobius"/>
    </source>
</evidence>
<organism evidence="2 3">
    <name type="scientific">Cohnella fermenti</name>
    <dbReference type="NCBI Taxonomy" id="2565925"/>
    <lineage>
        <taxon>Bacteria</taxon>
        <taxon>Bacillati</taxon>
        <taxon>Bacillota</taxon>
        <taxon>Bacilli</taxon>
        <taxon>Bacillales</taxon>
        <taxon>Paenibacillaceae</taxon>
        <taxon>Cohnella</taxon>
    </lineage>
</organism>
<proteinExistence type="predicted"/>
<dbReference type="AlphaFoldDB" id="A0A4S4C1A6"/>
<name>A0A4S4C1A6_9BACL</name>
<keyword evidence="1" id="KW-0812">Transmembrane</keyword>